<dbReference type="NCBIfam" id="NF045973">
    <property type="entry name" value="conju_CD1115"/>
    <property type="match status" value="1"/>
</dbReference>
<keyword evidence="4 8" id="KW-0812">Transmembrane</keyword>
<dbReference type="SUPFAM" id="SSF52540">
    <property type="entry name" value="P-loop containing nucleoside triphosphate hydrolases"/>
    <property type="match status" value="2"/>
</dbReference>
<keyword evidence="10" id="KW-0614">Plasmid</keyword>
<keyword evidence="6 8" id="KW-0472">Membrane</keyword>
<dbReference type="CDD" id="cd01127">
    <property type="entry name" value="TrwB_TraG_TraD_VirD4"/>
    <property type="match status" value="2"/>
</dbReference>
<evidence type="ECO:0000256" key="7">
    <source>
        <dbReference type="SAM" id="Coils"/>
    </source>
</evidence>
<keyword evidence="7" id="KW-0175">Coiled coil</keyword>
<dbReference type="InterPro" id="IPR051539">
    <property type="entry name" value="T4SS-coupling_protein"/>
</dbReference>
<comment type="subcellular location">
    <subcellularLocation>
        <location evidence="1">Cell membrane</location>
        <topology evidence="1">Multi-pass membrane protein</topology>
    </subcellularLocation>
</comment>
<evidence type="ECO:0000256" key="4">
    <source>
        <dbReference type="ARBA" id="ARBA00022692"/>
    </source>
</evidence>
<accession>A0A553SQU8</accession>
<keyword evidence="3" id="KW-1003">Cell membrane</keyword>
<gene>
    <name evidence="10" type="ORF">CEQ21_07300</name>
</gene>
<evidence type="ECO:0000256" key="1">
    <source>
        <dbReference type="ARBA" id="ARBA00004651"/>
    </source>
</evidence>
<evidence type="ECO:0000256" key="3">
    <source>
        <dbReference type="ARBA" id="ARBA00022475"/>
    </source>
</evidence>
<organism evidence="10">
    <name type="scientific">Niallia circulans</name>
    <name type="common">Bacillus circulans</name>
    <dbReference type="NCBI Taxonomy" id="1397"/>
    <lineage>
        <taxon>Bacteria</taxon>
        <taxon>Bacillati</taxon>
        <taxon>Bacillota</taxon>
        <taxon>Bacilli</taxon>
        <taxon>Bacillales</taxon>
        <taxon>Bacillaceae</taxon>
        <taxon>Niallia</taxon>
    </lineage>
</organism>
<dbReference type="Pfam" id="PF02534">
    <property type="entry name" value="T4SS-DNA_transf"/>
    <property type="match status" value="1"/>
</dbReference>
<protein>
    <submittedName>
        <fullName evidence="10">Conjugal transfer protein</fullName>
    </submittedName>
</protein>
<evidence type="ECO:0000259" key="9">
    <source>
        <dbReference type="Pfam" id="PF12696"/>
    </source>
</evidence>
<comment type="similarity">
    <text evidence="2">Belongs to the VirD4/TraG family.</text>
</comment>
<dbReference type="EMBL" id="RIBP01000002">
    <property type="protein sequence ID" value="TRZ39360.1"/>
    <property type="molecule type" value="Genomic_DNA"/>
</dbReference>
<evidence type="ECO:0000256" key="6">
    <source>
        <dbReference type="ARBA" id="ARBA00023136"/>
    </source>
</evidence>
<geneLocation type="plasmid" evidence="10">
    <name>unnamed1</name>
</geneLocation>
<dbReference type="PANTHER" id="PTHR37937">
    <property type="entry name" value="CONJUGATIVE TRANSFER: DNA TRANSPORT"/>
    <property type="match status" value="1"/>
</dbReference>
<feature type="coiled-coil region" evidence="7">
    <location>
        <begin position="783"/>
        <end position="813"/>
    </location>
</feature>
<evidence type="ECO:0000256" key="2">
    <source>
        <dbReference type="ARBA" id="ARBA00008806"/>
    </source>
</evidence>
<reference evidence="10" key="1">
    <citation type="submission" date="2018-10" db="EMBL/GenBank/DDBJ databases">
        <title>FDA dAtabase for Regulatory Grade micrObial Sequences (FDA-ARGOS): Supporting development and validation of Infectious Disease Dx tests.</title>
        <authorList>
            <person name="Minogue T."/>
            <person name="Wolcott M."/>
            <person name="Wasieloski L."/>
            <person name="Aguilar W."/>
            <person name="Moore D."/>
            <person name="Tallon L.J."/>
            <person name="Sadzewicz L."/>
            <person name="Sengamalay N."/>
            <person name="Ott S."/>
            <person name="Godinez A."/>
            <person name="Nagaraj S."/>
            <person name="Vavikolanu K."/>
            <person name="Vyas G."/>
            <person name="Nadendla S."/>
            <person name="Aluvathingal J."/>
            <person name="Sichtig H."/>
        </authorList>
    </citation>
    <scope>NUCLEOTIDE SEQUENCE</scope>
    <source>
        <strain evidence="10">FDAARGOS_343</strain>
        <plasmid evidence="10">unnamed1</plasmid>
    </source>
</reference>
<dbReference type="InterPro" id="IPR003688">
    <property type="entry name" value="TraG/VirD4"/>
</dbReference>
<dbReference type="AlphaFoldDB" id="A0A553SQU8"/>
<dbReference type="GO" id="GO:0005886">
    <property type="term" value="C:plasma membrane"/>
    <property type="evidence" value="ECO:0007669"/>
    <property type="project" value="UniProtKB-SubCell"/>
</dbReference>
<dbReference type="Pfam" id="PF12696">
    <property type="entry name" value="TraG-D_C"/>
    <property type="match status" value="1"/>
</dbReference>
<evidence type="ECO:0000256" key="8">
    <source>
        <dbReference type="SAM" id="Phobius"/>
    </source>
</evidence>
<feature type="transmembrane region" description="Helical" evidence="8">
    <location>
        <begin position="35"/>
        <end position="58"/>
    </location>
</feature>
<dbReference type="RefSeq" id="WP_185762671.1">
    <property type="nucleotide sequence ID" value="NZ_CM017505.1"/>
</dbReference>
<name>A0A553SQU8_NIACI</name>
<comment type="caution">
    <text evidence="10">The sequence shown here is derived from an EMBL/GenBank/DDBJ whole genome shotgun (WGS) entry which is preliminary data.</text>
</comment>
<dbReference type="PANTHER" id="PTHR37937:SF1">
    <property type="entry name" value="CONJUGATIVE TRANSFER: DNA TRANSPORT"/>
    <property type="match status" value="1"/>
</dbReference>
<keyword evidence="5 8" id="KW-1133">Transmembrane helix</keyword>
<dbReference type="InterPro" id="IPR032689">
    <property type="entry name" value="TraG-D_C"/>
</dbReference>
<dbReference type="Proteomes" id="UP000319837">
    <property type="component" value="Plasmid unnamed1"/>
</dbReference>
<feature type="domain" description="TraD/TraG TraM recognition site" evidence="9">
    <location>
        <begin position="585"/>
        <end position="701"/>
    </location>
</feature>
<sequence>MLEIFKKRKYLSHSYNYNVDGEELPEKNSKINKKALLVSISVALIAFLFLNFVVVSFFNVMQSIANVDKESSTTFDIFKIGIENDIRLANAFSPTLSGKVYLIMSVVDLLLVAFIYSKVNYKSEKEIAYGQKGDSRFTTTTEIEEQYKTIPEKEKEFEGVGGIPISHYKDKYFIDTDTVNTCILGVSRSGKGEIIITPMIDILSRAREKSSMVLNDPKGELYAGAKDTLEKRGYDVQVLNLQDPLQSMSYNPLELVKEAWLQGNEQEAAKIANSITFSLYNDPNAGDNAFFNSGAQNAVTAIILALVEYCVKNNCPEKITMANAAEMLNELGTMYYKENEDDFVEKNALDEFFTSLPQGHVAKKRYGSTSFAGDKTRGSILATANDGLQPFIDPLFAKMTSKNSIDLKQIGFPKSLIGQLNNSFMNKRIDLSFHKNNKEKTLLGSYRVKVKAQGMYSLNFNEQLENGDLVLIKYKDEHSSYKLIYELKFEMEVDEDGNILYQKKENCEHLPELKREVTINERVNTFPEVKRKLSMKYSDKPTAVFMIIPDYDSSNHTLASIFTKQLYTNLAMNCADTKGKKCFTRVQFLMDEFGNMPPIDDMDQVLTVCLGRNILFNIVLQSYTQLKRKYGEAADTIKENCQNHIYIMSTNEETIEELSKKAGHTTLINQSSNESHLEMDNKITKSADQQRIITFDRLSQLIEGETLVIRSLHRQDNNRQKVRPYPIFNTRETNMPYRWQFLTHWLDTSKDLNDIDIESEHSNLELSDLDVDFSDFIVDPGAKNKYMKANQQAKKQKEEIKEIEKTSTVSNEELVIRDLTGLIATVENPNNYHLFIKKMIMMYRQNGSLPSNAKLQEIAMSLEEKQLIIKLRELMEVREN</sequence>
<evidence type="ECO:0000256" key="5">
    <source>
        <dbReference type="ARBA" id="ARBA00022989"/>
    </source>
</evidence>
<proteinExistence type="inferred from homology"/>
<dbReference type="InterPro" id="IPR027417">
    <property type="entry name" value="P-loop_NTPase"/>
</dbReference>
<dbReference type="Gene3D" id="3.40.50.300">
    <property type="entry name" value="P-loop containing nucleotide triphosphate hydrolases"/>
    <property type="match status" value="1"/>
</dbReference>
<evidence type="ECO:0000313" key="10">
    <source>
        <dbReference type="EMBL" id="TRZ39360.1"/>
    </source>
</evidence>